<accession>A0AAV7L7V1</accession>
<dbReference type="Proteomes" id="UP001066276">
    <property type="component" value="Chromosome 11"/>
</dbReference>
<gene>
    <name evidence="2" type="ORF">NDU88_000764</name>
</gene>
<evidence type="ECO:0000313" key="3">
    <source>
        <dbReference type="Proteomes" id="UP001066276"/>
    </source>
</evidence>
<evidence type="ECO:0000313" key="2">
    <source>
        <dbReference type="EMBL" id="KAJ1087597.1"/>
    </source>
</evidence>
<proteinExistence type="predicted"/>
<sequence>MQDGQRSGCCGTCRLSSDCDGSCGMSGAAGWLSSAEVLLANSPTPVRSHRGGLQLPRAGRALSGTVQSPSADGGLGAQRDFENGGSFNKQ</sequence>
<comment type="caution">
    <text evidence="2">The sequence shown here is derived from an EMBL/GenBank/DDBJ whole genome shotgun (WGS) entry which is preliminary data.</text>
</comment>
<name>A0AAV7L7V1_PLEWA</name>
<keyword evidence="3" id="KW-1185">Reference proteome</keyword>
<reference evidence="2" key="1">
    <citation type="journal article" date="2022" name="bioRxiv">
        <title>Sequencing and chromosome-scale assembly of the giantPleurodeles waltlgenome.</title>
        <authorList>
            <person name="Brown T."/>
            <person name="Elewa A."/>
            <person name="Iarovenko S."/>
            <person name="Subramanian E."/>
            <person name="Araus A.J."/>
            <person name="Petzold A."/>
            <person name="Susuki M."/>
            <person name="Suzuki K.-i.T."/>
            <person name="Hayashi T."/>
            <person name="Toyoda A."/>
            <person name="Oliveira C."/>
            <person name="Osipova E."/>
            <person name="Leigh N.D."/>
            <person name="Simon A."/>
            <person name="Yun M.H."/>
        </authorList>
    </citation>
    <scope>NUCLEOTIDE SEQUENCE</scope>
    <source>
        <strain evidence="2">20211129_DDA</strain>
        <tissue evidence="2">Liver</tissue>
    </source>
</reference>
<organism evidence="2 3">
    <name type="scientific">Pleurodeles waltl</name>
    <name type="common">Iberian ribbed newt</name>
    <dbReference type="NCBI Taxonomy" id="8319"/>
    <lineage>
        <taxon>Eukaryota</taxon>
        <taxon>Metazoa</taxon>
        <taxon>Chordata</taxon>
        <taxon>Craniata</taxon>
        <taxon>Vertebrata</taxon>
        <taxon>Euteleostomi</taxon>
        <taxon>Amphibia</taxon>
        <taxon>Batrachia</taxon>
        <taxon>Caudata</taxon>
        <taxon>Salamandroidea</taxon>
        <taxon>Salamandridae</taxon>
        <taxon>Pleurodelinae</taxon>
        <taxon>Pleurodeles</taxon>
    </lineage>
</organism>
<dbReference type="AlphaFoldDB" id="A0AAV7L7V1"/>
<protein>
    <submittedName>
        <fullName evidence="2">Uncharacterized protein</fullName>
    </submittedName>
</protein>
<feature type="region of interest" description="Disordered" evidence="1">
    <location>
        <begin position="59"/>
        <end position="90"/>
    </location>
</feature>
<evidence type="ECO:0000256" key="1">
    <source>
        <dbReference type="SAM" id="MobiDB-lite"/>
    </source>
</evidence>
<dbReference type="EMBL" id="JANPWB010000015">
    <property type="protein sequence ID" value="KAJ1087597.1"/>
    <property type="molecule type" value="Genomic_DNA"/>
</dbReference>